<dbReference type="EMBL" id="UGQE01000004">
    <property type="protein sequence ID" value="STZ14801.1"/>
    <property type="molecule type" value="Genomic_DNA"/>
</dbReference>
<proteinExistence type="predicted"/>
<dbReference type="STRING" id="34060.B0181_10745"/>
<dbReference type="Proteomes" id="UP000190435">
    <property type="component" value="Unassembled WGS sequence"/>
</dbReference>
<keyword evidence="3" id="KW-1185">Reference proteome</keyword>
<organism evidence="1 3">
    <name type="scientific">Moraxella caviae</name>
    <dbReference type="NCBI Taxonomy" id="34060"/>
    <lineage>
        <taxon>Bacteria</taxon>
        <taxon>Pseudomonadati</taxon>
        <taxon>Pseudomonadota</taxon>
        <taxon>Gammaproteobacteria</taxon>
        <taxon>Moraxellales</taxon>
        <taxon>Moraxellaceae</taxon>
        <taxon>Moraxella</taxon>
    </lineage>
</organism>
<dbReference type="AlphaFoldDB" id="A0A1S9ZWF1"/>
<reference evidence="1 3" key="1">
    <citation type="submission" date="2017-02" db="EMBL/GenBank/DDBJ databases">
        <title>Draft genome sequence of Moraxella caviae CCUG 355 type strain.</title>
        <authorList>
            <person name="Engstrom-Jakobsson H."/>
            <person name="Salva-Serra F."/>
            <person name="Thorell K."/>
            <person name="Gonzales-Siles L."/>
            <person name="Karlsson R."/>
            <person name="Boulund F."/>
            <person name="Engstrand L."/>
            <person name="Moore E."/>
        </authorList>
    </citation>
    <scope>NUCLEOTIDE SEQUENCE [LARGE SCALE GENOMIC DNA]</scope>
    <source>
        <strain evidence="1 3">CCUG 355</strain>
    </source>
</reference>
<gene>
    <name evidence="1" type="ORF">B0181_10745</name>
    <name evidence="2" type="ORF">NCTC10293_02398</name>
</gene>
<dbReference type="RefSeq" id="WP_078277483.1">
    <property type="nucleotide sequence ID" value="NZ_MUXU01000079.1"/>
</dbReference>
<evidence type="ECO:0000313" key="4">
    <source>
        <dbReference type="Proteomes" id="UP000255279"/>
    </source>
</evidence>
<evidence type="ECO:0000313" key="1">
    <source>
        <dbReference type="EMBL" id="OOR87261.1"/>
    </source>
</evidence>
<name>A0A1S9ZWF1_9GAMM</name>
<protein>
    <submittedName>
        <fullName evidence="1">Uncharacterized protein</fullName>
    </submittedName>
</protein>
<accession>A0A1S9ZWF1</accession>
<reference evidence="2 4" key="2">
    <citation type="submission" date="2018-06" db="EMBL/GenBank/DDBJ databases">
        <authorList>
            <consortium name="Pathogen Informatics"/>
            <person name="Doyle S."/>
        </authorList>
    </citation>
    <scope>NUCLEOTIDE SEQUENCE [LARGE SCALE GENOMIC DNA]</scope>
    <source>
        <strain evidence="2 4">NCTC10293</strain>
    </source>
</reference>
<dbReference type="EMBL" id="MUXU01000079">
    <property type="protein sequence ID" value="OOR87261.1"/>
    <property type="molecule type" value="Genomic_DNA"/>
</dbReference>
<dbReference type="OrthoDB" id="6401922at2"/>
<dbReference type="Proteomes" id="UP000255279">
    <property type="component" value="Unassembled WGS sequence"/>
</dbReference>
<evidence type="ECO:0000313" key="2">
    <source>
        <dbReference type="EMBL" id="STZ14801.1"/>
    </source>
</evidence>
<evidence type="ECO:0000313" key="3">
    <source>
        <dbReference type="Proteomes" id="UP000190435"/>
    </source>
</evidence>
<sequence length="94" mass="10304">MIKAYSGLLIVVMQSVRSGGNCGVVVQLKEFGKGTYLNLNYPFPNQDLTIVAWNKSESDVSHLLNKRVCADGKTSLYKGKAQVSVNSINQIKVQ</sequence>